<evidence type="ECO:0000256" key="11">
    <source>
        <dbReference type="SAM" id="Phobius"/>
    </source>
</evidence>
<reference evidence="12" key="2">
    <citation type="submission" date="2025-08" db="UniProtKB">
        <authorList>
            <consortium name="Ensembl"/>
        </authorList>
    </citation>
    <scope>IDENTIFICATION</scope>
</reference>
<reference evidence="12" key="1">
    <citation type="submission" date="2016-12" db="EMBL/GenBank/DDBJ databases">
        <title>Mouse lemur reference genome and diversity panel.</title>
        <authorList>
            <person name="Harris R."/>
            <person name="Larsen P."/>
            <person name="Liu Y."/>
            <person name="Hughes D.S."/>
            <person name="Murali S."/>
            <person name="Raveendran M."/>
            <person name="Korchina V."/>
            <person name="Wang M."/>
            <person name="Jhangiani S."/>
            <person name="Bandaranaike D."/>
            <person name="Bellair M."/>
            <person name="Blankenburg K."/>
            <person name="Chao H."/>
            <person name="Dahdouli M."/>
            <person name="Dinh H."/>
            <person name="Doddapaneni H."/>
            <person name="English A."/>
            <person name="Firestine M."/>
            <person name="Gnanaolivu R."/>
            <person name="Gross S."/>
            <person name="Hernandez B."/>
            <person name="Javaid M."/>
            <person name="Jayaseelan J."/>
            <person name="Jones J."/>
            <person name="Khan Z."/>
            <person name="Kovar C."/>
            <person name="Kurapati P."/>
            <person name="Le B."/>
            <person name="Lee S."/>
            <person name="Li M."/>
            <person name="Mathew T."/>
            <person name="Narasimhan A."/>
            <person name="Ngo D."/>
            <person name="Nguyen L."/>
            <person name="Okwuonu G."/>
            <person name="Ongeri F."/>
            <person name="Osuji N."/>
            <person name="Pu L.-L."/>
            <person name="Puazo M."/>
            <person name="Quiroz J."/>
            <person name="Raj R."/>
            <person name="Rajbhandari K."/>
            <person name="Reid J.G."/>
            <person name="Santibanez J."/>
            <person name="Sexton D."/>
            <person name="Skinner E."/>
            <person name="Vee V."/>
            <person name="Weissenberger G."/>
            <person name="Wu Y."/>
            <person name="Xin Y."/>
            <person name="Han Y."/>
            <person name="Campbell C."/>
            <person name="Brown A."/>
            <person name="Sullivan B."/>
            <person name="Shelton J."/>
            <person name="Brown S."/>
            <person name="Dudchenko O."/>
            <person name="Machol I."/>
            <person name="Durand N."/>
            <person name="Shamim M."/>
            <person name="Lieberman A."/>
            <person name="Muzny D.M."/>
            <person name="Richards S."/>
            <person name="Yoder A."/>
            <person name="Worley K.C."/>
            <person name="Rogers J."/>
            <person name="Gibbs R.A."/>
        </authorList>
    </citation>
    <scope>NUCLEOTIDE SEQUENCE [LARGE SCALE GENOMIC DNA]</scope>
</reference>
<dbReference type="GeneTree" id="ENSGT00940000154388"/>
<dbReference type="InterPro" id="IPR027417">
    <property type="entry name" value="P-loop_NTPase"/>
</dbReference>
<comment type="similarity">
    <text evidence="2">Belongs to the SRP receptor beta subunit family.</text>
</comment>
<dbReference type="InterPro" id="IPR019009">
    <property type="entry name" value="SRP_receptor_beta_su"/>
</dbReference>
<keyword evidence="5" id="KW-0547">Nucleotide-binding</keyword>
<feature type="transmembrane region" description="Helical" evidence="11">
    <location>
        <begin position="36"/>
        <end position="58"/>
    </location>
</feature>
<evidence type="ECO:0000313" key="13">
    <source>
        <dbReference type="Proteomes" id="UP000694394"/>
    </source>
</evidence>
<evidence type="ECO:0000256" key="7">
    <source>
        <dbReference type="ARBA" id="ARBA00022989"/>
    </source>
</evidence>
<keyword evidence="4 11" id="KW-0812">Transmembrane</keyword>
<keyword evidence="6" id="KW-0256">Endoplasmic reticulum</keyword>
<keyword evidence="7 11" id="KW-1133">Transmembrane helix</keyword>
<evidence type="ECO:0000256" key="1">
    <source>
        <dbReference type="ARBA" id="ARBA00004389"/>
    </source>
</evidence>
<dbReference type="AlphaFoldDB" id="A0A8C5W578"/>
<keyword evidence="8" id="KW-0342">GTP-binding</keyword>
<name>A0A8C5W578_MICMU</name>
<evidence type="ECO:0000256" key="3">
    <source>
        <dbReference type="ARBA" id="ARBA00020256"/>
    </source>
</evidence>
<evidence type="ECO:0000256" key="5">
    <source>
        <dbReference type="ARBA" id="ARBA00022741"/>
    </source>
</evidence>
<evidence type="ECO:0000256" key="9">
    <source>
        <dbReference type="ARBA" id="ARBA00023136"/>
    </source>
</evidence>
<reference evidence="12" key="3">
    <citation type="submission" date="2025-09" db="UniProtKB">
        <authorList>
            <consortium name="Ensembl"/>
        </authorList>
    </citation>
    <scope>IDENTIFICATION</scope>
</reference>
<keyword evidence="13" id="KW-1185">Reference proteome</keyword>
<evidence type="ECO:0000256" key="6">
    <source>
        <dbReference type="ARBA" id="ARBA00022824"/>
    </source>
</evidence>
<dbReference type="Gene3D" id="3.40.50.300">
    <property type="entry name" value="P-loop containing nucleotide triphosphate hydrolases"/>
    <property type="match status" value="1"/>
</dbReference>
<dbReference type="GO" id="GO:0005525">
    <property type="term" value="F:GTP binding"/>
    <property type="evidence" value="ECO:0007669"/>
    <property type="project" value="UniProtKB-KW"/>
</dbReference>
<dbReference type="Proteomes" id="UP000694394">
    <property type="component" value="Chromosome X"/>
</dbReference>
<proteinExistence type="inferred from homology"/>
<keyword evidence="9 11" id="KW-0472">Membrane</keyword>
<organism evidence="12 13">
    <name type="scientific">Microcebus murinus</name>
    <name type="common">Gray mouse lemur</name>
    <name type="synonym">Lemur murinus</name>
    <dbReference type="NCBI Taxonomy" id="30608"/>
    <lineage>
        <taxon>Eukaryota</taxon>
        <taxon>Metazoa</taxon>
        <taxon>Chordata</taxon>
        <taxon>Craniata</taxon>
        <taxon>Vertebrata</taxon>
        <taxon>Euteleostomi</taxon>
        <taxon>Mammalia</taxon>
        <taxon>Eutheria</taxon>
        <taxon>Euarchontoglires</taxon>
        <taxon>Primates</taxon>
        <taxon>Strepsirrhini</taxon>
        <taxon>Lemuriformes</taxon>
        <taxon>Cheirogaleidae</taxon>
        <taxon>Microcebus</taxon>
    </lineage>
</organism>
<evidence type="ECO:0000256" key="10">
    <source>
        <dbReference type="ARBA" id="ARBA00023170"/>
    </source>
</evidence>
<accession>A0A8C5W578</accession>
<evidence type="ECO:0000313" key="12">
    <source>
        <dbReference type="Ensembl" id="ENSMICP00000037153.2"/>
    </source>
</evidence>
<evidence type="ECO:0000256" key="2">
    <source>
        <dbReference type="ARBA" id="ARBA00005619"/>
    </source>
</evidence>
<dbReference type="GO" id="GO:0005789">
    <property type="term" value="C:endoplasmic reticulum membrane"/>
    <property type="evidence" value="ECO:0007669"/>
    <property type="project" value="UniProtKB-SubCell"/>
</dbReference>
<evidence type="ECO:0000256" key="4">
    <source>
        <dbReference type="ARBA" id="ARBA00022692"/>
    </source>
</evidence>
<dbReference type="SUPFAM" id="SSF52540">
    <property type="entry name" value="P-loop containing nucleoside triphosphate hydrolases"/>
    <property type="match status" value="1"/>
</dbReference>
<sequence>IASADSHRVGDGNSAGGTFQPYLDSLWQELQQTDPMLLLSVVVAVFAVLLMLVFWKFIQSRRSSQRAVLLVGLCDSGKTLLFVRLDTQMSITDSCAIYRANNNWGNSLTLIDLPEWFKSSARALVFVVDNAVKDVAEFLFQVLIESMSLKNTPSFLIDCNKQDTAMAKSFQHCPCSAGKERVYLVCSHGFTGEHLEI</sequence>
<evidence type="ECO:0000256" key="8">
    <source>
        <dbReference type="ARBA" id="ARBA00023134"/>
    </source>
</evidence>
<dbReference type="EMBL" id="ABDC03034839">
    <property type="status" value="NOT_ANNOTATED_CDS"/>
    <property type="molecule type" value="Genomic_DNA"/>
</dbReference>
<comment type="subcellular location">
    <subcellularLocation>
        <location evidence="1">Endoplasmic reticulum membrane</location>
        <topology evidence="1">Single-pass membrane protein</topology>
    </subcellularLocation>
</comment>
<protein>
    <recommendedName>
        <fullName evidence="3">Signal recognition particle receptor subunit beta</fullName>
    </recommendedName>
</protein>
<dbReference type="Pfam" id="PF09439">
    <property type="entry name" value="SRPRB"/>
    <property type="match status" value="1"/>
</dbReference>
<dbReference type="Ensembl" id="ENSMICT00000040994.2">
    <property type="protein sequence ID" value="ENSMICP00000037153.2"/>
    <property type="gene ID" value="ENSMICG00000037711.2"/>
</dbReference>
<keyword evidence="10" id="KW-0675">Receptor</keyword>